<feature type="transmembrane region" description="Helical" evidence="1">
    <location>
        <begin position="196"/>
        <end position="214"/>
    </location>
</feature>
<dbReference type="PANTHER" id="PTHR38454">
    <property type="entry name" value="INTEGRAL MEMBRANE PROTEIN-RELATED"/>
    <property type="match status" value="1"/>
</dbReference>
<keyword evidence="3" id="KW-1185">Reference proteome</keyword>
<feature type="transmembrane region" description="Helical" evidence="1">
    <location>
        <begin position="102"/>
        <end position="121"/>
    </location>
</feature>
<name>A0AA41YB42_9BACT</name>
<feature type="transmembrane region" description="Helical" evidence="1">
    <location>
        <begin position="368"/>
        <end position="388"/>
    </location>
</feature>
<dbReference type="EMBL" id="JAPAAF010000008">
    <property type="protein sequence ID" value="MCW0482695.1"/>
    <property type="molecule type" value="Genomic_DNA"/>
</dbReference>
<accession>A0AA41YB42</accession>
<feature type="transmembrane region" description="Helical" evidence="1">
    <location>
        <begin position="800"/>
        <end position="820"/>
    </location>
</feature>
<reference evidence="2" key="1">
    <citation type="submission" date="2022-10" db="EMBL/GenBank/DDBJ databases">
        <title>Gaoshiqiia sediminis gen. nov., sp. nov., isolated from coastal sediment.</title>
        <authorList>
            <person name="Yu W.X."/>
            <person name="Mu D.S."/>
            <person name="Du J.Z."/>
            <person name="Liang Y.Q."/>
        </authorList>
    </citation>
    <scope>NUCLEOTIDE SEQUENCE</scope>
    <source>
        <strain evidence="2">A06</strain>
    </source>
</reference>
<feature type="transmembrane region" description="Helical" evidence="1">
    <location>
        <begin position="498"/>
        <end position="516"/>
    </location>
</feature>
<organism evidence="2 3">
    <name type="scientific">Gaoshiqia sediminis</name>
    <dbReference type="NCBI Taxonomy" id="2986998"/>
    <lineage>
        <taxon>Bacteria</taxon>
        <taxon>Pseudomonadati</taxon>
        <taxon>Bacteroidota</taxon>
        <taxon>Bacteroidia</taxon>
        <taxon>Marinilabiliales</taxon>
        <taxon>Prolixibacteraceae</taxon>
        <taxon>Gaoshiqia</taxon>
    </lineage>
</organism>
<dbReference type="PANTHER" id="PTHR38454:SF1">
    <property type="entry name" value="INTEGRAL MEMBRANE PROTEIN"/>
    <property type="match status" value="1"/>
</dbReference>
<feature type="transmembrane region" description="Helical" evidence="1">
    <location>
        <begin position="221"/>
        <end position="241"/>
    </location>
</feature>
<evidence type="ECO:0000313" key="2">
    <source>
        <dbReference type="EMBL" id="MCW0482695.1"/>
    </source>
</evidence>
<dbReference type="Pfam" id="PF09586">
    <property type="entry name" value="YfhO"/>
    <property type="match status" value="1"/>
</dbReference>
<evidence type="ECO:0000256" key="1">
    <source>
        <dbReference type="SAM" id="Phobius"/>
    </source>
</evidence>
<feature type="transmembrane region" description="Helical" evidence="1">
    <location>
        <begin position="344"/>
        <end position="361"/>
    </location>
</feature>
<feature type="transmembrane region" description="Helical" evidence="1">
    <location>
        <begin position="9"/>
        <end position="28"/>
    </location>
</feature>
<dbReference type="Proteomes" id="UP001163821">
    <property type="component" value="Unassembled WGS sequence"/>
</dbReference>
<dbReference type="InterPro" id="IPR018580">
    <property type="entry name" value="Uncharacterised_YfhO"/>
</dbReference>
<dbReference type="AlphaFoldDB" id="A0AA41YB42"/>
<comment type="caution">
    <text evidence="2">The sequence shown here is derived from an EMBL/GenBank/DDBJ whole genome shotgun (WGS) entry which is preliminary data.</text>
</comment>
<feature type="transmembrane region" description="Helical" evidence="1">
    <location>
        <begin position="408"/>
        <end position="424"/>
    </location>
</feature>
<evidence type="ECO:0000313" key="3">
    <source>
        <dbReference type="Proteomes" id="UP001163821"/>
    </source>
</evidence>
<keyword evidence="1" id="KW-1133">Transmembrane helix</keyword>
<feature type="transmembrane region" description="Helical" evidence="1">
    <location>
        <begin position="128"/>
        <end position="145"/>
    </location>
</feature>
<protein>
    <submittedName>
        <fullName evidence="2">YfhO family protein</fullName>
    </submittedName>
</protein>
<keyword evidence="1" id="KW-0472">Membrane</keyword>
<dbReference type="RefSeq" id="WP_282591300.1">
    <property type="nucleotide sequence ID" value="NZ_JAPAAF010000008.1"/>
</dbReference>
<gene>
    <name evidence="2" type="ORF">N2K84_08150</name>
</gene>
<feature type="transmembrane region" description="Helical" evidence="1">
    <location>
        <begin position="444"/>
        <end position="462"/>
    </location>
</feature>
<keyword evidence="1" id="KW-0812">Transmembrane</keyword>
<feature type="transmembrane region" description="Helical" evidence="1">
    <location>
        <begin position="523"/>
        <end position="540"/>
    </location>
</feature>
<proteinExistence type="predicted"/>
<sequence>MAKIKGNRNILAVTGIILFFIITAFLYFSPQLEGKKLDAGDTAHYLGMAKEVNDFRAETGEEALWTNSMFGGMPAYLISVKHGGELLARVQTFYNTLLPRPAGYLVLYCLFFFVLTLLLGVNPFAGAAGALMYGFATFFFVLMGAGHMTKVHTLTYMALVVAGVLMAYRNQPVAGSLVTAIGLSWMLSANHPQMTYYAGIMVVLIGISYLVAAVREKTLPAFLKASGLLLIALVLAVGTNFGRLYTTYEYGKDSIRGASELTTDEDNQTAGLDKNYILDYSYDWGEAMTAFIPRFKGGGMSEPLGEKSEVYRFFEKNQGKAAAKQVTAALPMYWGSQPISSAPFYYGAVLCFLFVLGLFVVKGTDKWWIAAVVVVSFLLSLGKNAAWLSNFMIDYFPGYNKFRDVKNIIVIQHFSMALLGVLAIREIYLQRLDKAILLKKLKHAWFILGGLALLFVVFPGLAGDFTGPTDARLAQAGWPEQLLGALRDDRRMVLRTDAFKALIFISLAAGLIWLYVKQKLKASYALALWVALIFADMWPVNKKYLNDDNFTSKSKAEAPYKASAADQEILKDTDPDYRVLNLTVSLFQDASTSYFHKSLGGYHGAKMERYQELFDHQLFPEVRTLIGGFQKPEAIDSVMRSLSVVNMLNTKYIIYDPNRAPLQNHHALGHAWFVDEVKLVEDANEEIAALAGFDAAEEALVDQRFSEMLKDMQFGGAGESQIELLEYRPNYLKYKARAKNTSLAVFSEIYYPKGWKAYIDGQETDHLRANYVLRALPVPAGEHEIEFRFEPASYFTGNKISLASSLLLILALALVGYSTYKKKAVHEKEVSGKA</sequence>